<accession>A0A8J2LKU6</accession>
<name>A0A8J2LKU6_9HEXA</name>
<dbReference type="EMBL" id="CAJVCH010531346">
    <property type="protein sequence ID" value="CAG7824000.1"/>
    <property type="molecule type" value="Genomic_DNA"/>
</dbReference>
<reference evidence="4" key="1">
    <citation type="submission" date="2021-06" db="EMBL/GenBank/DDBJ databases">
        <authorList>
            <person name="Hodson N. C."/>
            <person name="Mongue J. A."/>
            <person name="Jaron S. K."/>
        </authorList>
    </citation>
    <scope>NUCLEOTIDE SEQUENCE</scope>
</reference>
<dbReference type="AlphaFoldDB" id="A0A8J2LKU6"/>
<feature type="region of interest" description="Disordered" evidence="2">
    <location>
        <begin position="106"/>
        <end position="128"/>
    </location>
</feature>
<dbReference type="GO" id="GO:0008270">
    <property type="term" value="F:zinc ion binding"/>
    <property type="evidence" value="ECO:0007669"/>
    <property type="project" value="UniProtKB-KW"/>
</dbReference>
<keyword evidence="5" id="KW-1185">Reference proteome</keyword>
<feature type="compositionally biased region" description="Low complexity" evidence="2">
    <location>
        <begin position="115"/>
        <end position="128"/>
    </location>
</feature>
<organism evidence="4 5">
    <name type="scientific">Allacma fusca</name>
    <dbReference type="NCBI Taxonomy" id="39272"/>
    <lineage>
        <taxon>Eukaryota</taxon>
        <taxon>Metazoa</taxon>
        <taxon>Ecdysozoa</taxon>
        <taxon>Arthropoda</taxon>
        <taxon>Hexapoda</taxon>
        <taxon>Collembola</taxon>
        <taxon>Symphypleona</taxon>
        <taxon>Sminthuridae</taxon>
        <taxon>Allacma</taxon>
    </lineage>
</organism>
<proteinExistence type="predicted"/>
<dbReference type="PROSITE" id="PS50158">
    <property type="entry name" value="ZF_CCHC"/>
    <property type="match status" value="1"/>
</dbReference>
<keyword evidence="1" id="KW-0863">Zinc-finger</keyword>
<feature type="domain" description="CCHC-type" evidence="3">
    <location>
        <begin position="91"/>
        <end position="107"/>
    </location>
</feature>
<evidence type="ECO:0000256" key="2">
    <source>
        <dbReference type="SAM" id="MobiDB-lite"/>
    </source>
</evidence>
<sequence>MDDESIVARVISSLVAEKFRNFREAWRSVEVSRQTTALLLSRLKTWEFEDHESGGTFKTSESGRAFSAQKQNGIKPKLTKEEIAELKKKTKCHICAKQGHWARECSEKKKKNSESKQTTTTSQLKSGGTAYAAGDHTDDWVNDCGADAPYCGILEWFKEYAKYSEPQQIGLANGSFMQALGLGNVKEYFDIFGGHLSDLWAKTLSFNQDTTESKGIGENERILEDITTT</sequence>
<evidence type="ECO:0000313" key="4">
    <source>
        <dbReference type="EMBL" id="CAG7824000.1"/>
    </source>
</evidence>
<evidence type="ECO:0000259" key="3">
    <source>
        <dbReference type="PROSITE" id="PS50158"/>
    </source>
</evidence>
<dbReference type="Proteomes" id="UP000708208">
    <property type="component" value="Unassembled WGS sequence"/>
</dbReference>
<dbReference type="GO" id="GO:0003676">
    <property type="term" value="F:nucleic acid binding"/>
    <property type="evidence" value="ECO:0007669"/>
    <property type="project" value="InterPro"/>
</dbReference>
<keyword evidence="1" id="KW-0862">Zinc</keyword>
<gene>
    <name evidence="4" type="ORF">AFUS01_LOCUS34183</name>
</gene>
<comment type="caution">
    <text evidence="4">The sequence shown here is derived from an EMBL/GenBank/DDBJ whole genome shotgun (WGS) entry which is preliminary data.</text>
</comment>
<dbReference type="InterPro" id="IPR001878">
    <property type="entry name" value="Znf_CCHC"/>
</dbReference>
<protein>
    <recommendedName>
        <fullName evidence="3">CCHC-type domain-containing protein</fullName>
    </recommendedName>
</protein>
<evidence type="ECO:0000313" key="5">
    <source>
        <dbReference type="Proteomes" id="UP000708208"/>
    </source>
</evidence>
<keyword evidence="1" id="KW-0479">Metal-binding</keyword>
<evidence type="ECO:0000256" key="1">
    <source>
        <dbReference type="PROSITE-ProRule" id="PRU00047"/>
    </source>
</evidence>
<dbReference type="SMART" id="SM00343">
    <property type="entry name" value="ZnF_C2HC"/>
    <property type="match status" value="1"/>
</dbReference>